<comment type="caution">
    <text evidence="1">The sequence shown here is derived from an EMBL/GenBank/DDBJ whole genome shotgun (WGS) entry which is preliminary data.</text>
</comment>
<dbReference type="OrthoDB" id="103154at2"/>
<evidence type="ECO:0000313" key="2">
    <source>
        <dbReference type="Proteomes" id="UP000240708"/>
    </source>
</evidence>
<keyword evidence="2" id="KW-1185">Reference proteome</keyword>
<organism evidence="1 2">
    <name type="scientific">Cecembia rubra</name>
    <dbReference type="NCBI Taxonomy" id="1485585"/>
    <lineage>
        <taxon>Bacteria</taxon>
        <taxon>Pseudomonadati</taxon>
        <taxon>Bacteroidota</taxon>
        <taxon>Cytophagia</taxon>
        <taxon>Cytophagales</taxon>
        <taxon>Cyclobacteriaceae</taxon>
        <taxon>Cecembia</taxon>
    </lineage>
</organism>
<evidence type="ECO:0000313" key="1">
    <source>
        <dbReference type="EMBL" id="PSL06237.1"/>
    </source>
</evidence>
<dbReference type="EMBL" id="PYGF01000002">
    <property type="protein sequence ID" value="PSL06237.1"/>
    <property type="molecule type" value="Genomic_DNA"/>
</dbReference>
<dbReference type="InterPro" id="IPR011486">
    <property type="entry name" value="BBP2"/>
</dbReference>
<reference evidence="1 2" key="1">
    <citation type="submission" date="2018-03" db="EMBL/GenBank/DDBJ databases">
        <title>Genomic Encyclopedia of Archaeal and Bacterial Type Strains, Phase II (KMG-II): from individual species to whole genera.</title>
        <authorList>
            <person name="Goeker M."/>
        </authorList>
    </citation>
    <scope>NUCLEOTIDE SEQUENCE [LARGE SCALE GENOMIC DNA]</scope>
    <source>
        <strain evidence="1 2">DSM 28057</strain>
    </source>
</reference>
<name>A0A2P8E9X7_9BACT</name>
<dbReference type="RefSeq" id="WP_106566191.1">
    <property type="nucleotide sequence ID" value="NZ_JAUVYL010000008.1"/>
</dbReference>
<dbReference type="AlphaFoldDB" id="A0A2P8E9X7"/>
<accession>A0A2P8E9X7</accession>
<sequence>MKFLLTLFLFGSPLWVFSQKGNSKNLSISGYLESYYSYDFNQPDENKRPDFLYNFARHNEFSFNLALLKVTYEEGNIRSSFALMTGNYAQYNLQNEPTWAQFVNEASVGVRIHNKLWLDVGIMPSHIGFESWYGMDCWHLSRSLMAENSPYFLTGARLSYEFNPKLDLVLWATNGWQNVQRQDRSRGIGLGIGINHRPVEGLVVNYSNYVGNEGLDPIPAWRFFNNFYLQYEKADWGLTLGTDYGIQEVTFIGVKEWYGLTASIKKTFWEKLVIAGRAEYYSDPSAIILNESMKISGLSANLDFPVRDKALIRLEARQFISPKADFSLPGARFSKGNTAITASFAVRF</sequence>
<dbReference type="Pfam" id="PF07642">
    <property type="entry name" value="BBP2"/>
    <property type="match status" value="1"/>
</dbReference>
<dbReference type="Proteomes" id="UP000240708">
    <property type="component" value="Unassembled WGS sequence"/>
</dbReference>
<gene>
    <name evidence="1" type="ORF">CLV48_10251</name>
</gene>
<protein>
    <submittedName>
        <fullName evidence="1">Putative OmpL-like beta-barrel porin-2</fullName>
    </submittedName>
</protein>
<proteinExistence type="predicted"/>